<evidence type="ECO:0000256" key="8">
    <source>
        <dbReference type="ARBA" id="ARBA00022989"/>
    </source>
</evidence>
<dbReference type="PRINTS" id="PR00123">
    <property type="entry name" value="ATPASEA"/>
</dbReference>
<evidence type="ECO:0000256" key="12">
    <source>
        <dbReference type="HAMAP-Rule" id="MF_01393"/>
    </source>
</evidence>
<evidence type="ECO:0000256" key="7">
    <source>
        <dbReference type="ARBA" id="ARBA00022781"/>
    </source>
</evidence>
<proteinExistence type="inferred from homology"/>
<dbReference type="GO" id="GO:0046933">
    <property type="term" value="F:proton-transporting ATP synthase activity, rotational mechanism"/>
    <property type="evidence" value="ECO:0007669"/>
    <property type="project" value="UniProtKB-UniRule"/>
</dbReference>
<gene>
    <name evidence="12" type="primary">atpB</name>
    <name evidence="15" type="ORF">BECKDK2373B_GA0170837_101523</name>
    <name evidence="14" type="ORF">BECKDK2373C_GA0170839_100230</name>
</gene>
<dbReference type="PANTHER" id="PTHR42823">
    <property type="entry name" value="ATP SYNTHASE SUBUNIT A, CHLOROPLASTIC"/>
    <property type="match status" value="1"/>
</dbReference>
<evidence type="ECO:0000256" key="9">
    <source>
        <dbReference type="ARBA" id="ARBA00023065"/>
    </source>
</evidence>
<comment type="function">
    <text evidence="12 13">Key component of the proton channel; it plays a direct role in the translocation of protons across the membrane.</text>
</comment>
<feature type="transmembrane region" description="Helical" evidence="12">
    <location>
        <begin position="98"/>
        <end position="119"/>
    </location>
</feature>
<evidence type="ECO:0000313" key="15">
    <source>
        <dbReference type="EMBL" id="VFJ47039.1"/>
    </source>
</evidence>
<keyword evidence="3 12" id="KW-0813">Transport</keyword>
<comment type="subcellular location">
    <subcellularLocation>
        <location evidence="12 13">Cell membrane</location>
        <topology evidence="12 13">Multi-pass membrane protein</topology>
    </subcellularLocation>
    <subcellularLocation>
        <location evidence="1">Membrane</location>
        <topology evidence="1">Multi-pass membrane protein</topology>
    </subcellularLocation>
</comment>
<evidence type="ECO:0000256" key="4">
    <source>
        <dbReference type="ARBA" id="ARBA00022475"/>
    </source>
</evidence>
<dbReference type="SUPFAM" id="SSF81336">
    <property type="entry name" value="F1F0 ATP synthase subunit A"/>
    <property type="match status" value="1"/>
</dbReference>
<dbReference type="Pfam" id="PF00119">
    <property type="entry name" value="ATP-synt_A"/>
    <property type="match status" value="1"/>
</dbReference>
<dbReference type="PANTHER" id="PTHR42823:SF3">
    <property type="entry name" value="ATP SYNTHASE SUBUNIT A, CHLOROPLASTIC"/>
    <property type="match status" value="1"/>
</dbReference>
<evidence type="ECO:0000256" key="11">
    <source>
        <dbReference type="ARBA" id="ARBA00023310"/>
    </source>
</evidence>
<feature type="transmembrane region" description="Helical" evidence="12">
    <location>
        <begin position="182"/>
        <end position="202"/>
    </location>
</feature>
<feature type="transmembrane region" description="Helical" evidence="12">
    <location>
        <begin position="252"/>
        <end position="277"/>
    </location>
</feature>
<comment type="similarity">
    <text evidence="2 12 13">Belongs to the ATPase A chain family.</text>
</comment>
<feature type="transmembrane region" description="Helical" evidence="12">
    <location>
        <begin position="150"/>
        <end position="170"/>
    </location>
</feature>
<dbReference type="EMBL" id="CAADEX010000015">
    <property type="protein sequence ID" value="VFJ47039.1"/>
    <property type="molecule type" value="Genomic_DNA"/>
</dbReference>
<dbReference type="EMBL" id="CAADEY010000002">
    <property type="protein sequence ID" value="VFJ42749.1"/>
    <property type="molecule type" value="Genomic_DNA"/>
</dbReference>
<evidence type="ECO:0000256" key="5">
    <source>
        <dbReference type="ARBA" id="ARBA00022547"/>
    </source>
</evidence>
<keyword evidence="9 12" id="KW-0406">Ion transport</keyword>
<dbReference type="GO" id="GO:0045259">
    <property type="term" value="C:proton-transporting ATP synthase complex"/>
    <property type="evidence" value="ECO:0007669"/>
    <property type="project" value="UniProtKB-KW"/>
</dbReference>
<dbReference type="Gene3D" id="1.20.120.220">
    <property type="entry name" value="ATP synthase, F0 complex, subunit A"/>
    <property type="match status" value="1"/>
</dbReference>
<dbReference type="CDD" id="cd00310">
    <property type="entry name" value="ATP-synt_Fo_a_6"/>
    <property type="match status" value="1"/>
</dbReference>
<dbReference type="NCBIfam" id="TIGR01131">
    <property type="entry name" value="ATP_synt_6_or_A"/>
    <property type="match status" value="1"/>
</dbReference>
<evidence type="ECO:0000256" key="10">
    <source>
        <dbReference type="ARBA" id="ARBA00023136"/>
    </source>
</evidence>
<evidence type="ECO:0000256" key="1">
    <source>
        <dbReference type="ARBA" id="ARBA00004141"/>
    </source>
</evidence>
<dbReference type="AlphaFoldDB" id="A0A450RUE5"/>
<keyword evidence="7 12" id="KW-0375">Hydrogen ion transport</keyword>
<evidence type="ECO:0000256" key="2">
    <source>
        <dbReference type="ARBA" id="ARBA00006810"/>
    </source>
</evidence>
<keyword evidence="11 12" id="KW-0066">ATP synthesis</keyword>
<protein>
    <recommendedName>
        <fullName evidence="12 13">ATP synthase subunit a</fullName>
    </recommendedName>
    <alternativeName>
        <fullName evidence="12">ATP synthase F0 sector subunit a</fullName>
    </alternativeName>
    <alternativeName>
        <fullName evidence="12">F-ATPase subunit 6</fullName>
    </alternativeName>
</protein>
<feature type="transmembrane region" description="Helical" evidence="12">
    <location>
        <begin position="45"/>
        <end position="66"/>
    </location>
</feature>
<dbReference type="GO" id="GO:0005886">
    <property type="term" value="C:plasma membrane"/>
    <property type="evidence" value="ECO:0007669"/>
    <property type="project" value="UniProtKB-SubCell"/>
</dbReference>
<dbReference type="FunFam" id="1.20.120.220:FF:000002">
    <property type="entry name" value="ATP synthase subunit a"/>
    <property type="match status" value="1"/>
</dbReference>
<sequence>MSESTTSASASLDTPVEYIQHHLTNLCLGCDPITHKPSSLLDPSAFFLDAFLVSSLLAGLLMWVAWKVGRNLRADEPGALQNLLEACIEFVNQQIKDIFPGSNPIIGPLAFTIFVWVFLMNSMDLIPVDLLPWLLGFLGIHYLKVVPTTQLDVTFALAASVFALIIYYNIKVKGFWGYAKQFMTHPFGVWLFPVNIIMTTIEEVAKPVSLGLRLFGNMFAGELLFMLIALMGAFVGWSFFAQPAQVVLGSLWAIFHILVVTLQAFIFMLLTIVYLALAHEEHEEH</sequence>
<evidence type="ECO:0000313" key="14">
    <source>
        <dbReference type="EMBL" id="VFJ42749.1"/>
    </source>
</evidence>
<keyword evidence="4 12" id="KW-1003">Cell membrane</keyword>
<name>A0A450RUE5_9GAMM</name>
<evidence type="ECO:0000256" key="13">
    <source>
        <dbReference type="RuleBase" id="RU000483"/>
    </source>
</evidence>
<dbReference type="InterPro" id="IPR023011">
    <property type="entry name" value="ATP_synth_F0_asu_AS"/>
</dbReference>
<keyword evidence="8 12" id="KW-1133">Transmembrane helix</keyword>
<keyword evidence="5 12" id="KW-0138">CF(0)</keyword>
<evidence type="ECO:0000256" key="6">
    <source>
        <dbReference type="ARBA" id="ARBA00022692"/>
    </source>
</evidence>
<reference evidence="14" key="1">
    <citation type="submission" date="2019-02" db="EMBL/GenBank/DDBJ databases">
        <authorList>
            <person name="Gruber-Vodicka R. H."/>
            <person name="Seah K. B. B."/>
        </authorList>
    </citation>
    <scope>NUCLEOTIDE SEQUENCE</scope>
    <source>
        <strain evidence="14">BECK_DK161</strain>
        <strain evidence="15">BECK_DK47</strain>
    </source>
</reference>
<feature type="transmembrane region" description="Helical" evidence="12">
    <location>
        <begin position="214"/>
        <end position="240"/>
    </location>
</feature>
<keyword evidence="6 12" id="KW-0812">Transmembrane</keyword>
<organism evidence="14">
    <name type="scientific">Candidatus Kentrum sp. DK</name>
    <dbReference type="NCBI Taxonomy" id="2126562"/>
    <lineage>
        <taxon>Bacteria</taxon>
        <taxon>Pseudomonadati</taxon>
        <taxon>Pseudomonadota</taxon>
        <taxon>Gammaproteobacteria</taxon>
        <taxon>Candidatus Kentrum</taxon>
    </lineage>
</organism>
<dbReference type="InterPro" id="IPR045082">
    <property type="entry name" value="ATP_syn_F0_a_bact/chloroplast"/>
</dbReference>
<evidence type="ECO:0000256" key="3">
    <source>
        <dbReference type="ARBA" id="ARBA00022448"/>
    </source>
</evidence>
<dbReference type="InterPro" id="IPR000568">
    <property type="entry name" value="ATP_synth_F0_asu"/>
</dbReference>
<dbReference type="NCBIfam" id="NF004477">
    <property type="entry name" value="PRK05815.1-1"/>
    <property type="match status" value="1"/>
</dbReference>
<keyword evidence="10 12" id="KW-0472">Membrane</keyword>
<dbReference type="PROSITE" id="PS00449">
    <property type="entry name" value="ATPASE_A"/>
    <property type="match status" value="1"/>
</dbReference>
<dbReference type="GO" id="GO:0042777">
    <property type="term" value="P:proton motive force-driven plasma membrane ATP synthesis"/>
    <property type="evidence" value="ECO:0007669"/>
    <property type="project" value="TreeGrafter"/>
</dbReference>
<dbReference type="HAMAP" id="MF_01393">
    <property type="entry name" value="ATP_synth_a_bact"/>
    <property type="match status" value="1"/>
</dbReference>
<dbReference type="InterPro" id="IPR035908">
    <property type="entry name" value="F0_ATP_A_sf"/>
</dbReference>
<accession>A0A450RUE5</accession>